<keyword evidence="2" id="KW-1185">Reference proteome</keyword>
<reference evidence="1" key="1">
    <citation type="journal article" date="2023" name="Nat. Commun.">
        <title>Diploid and tetraploid genomes of Acorus and the evolution of monocots.</title>
        <authorList>
            <person name="Ma L."/>
            <person name="Liu K.W."/>
            <person name="Li Z."/>
            <person name="Hsiao Y.Y."/>
            <person name="Qi Y."/>
            <person name="Fu T."/>
            <person name="Tang G.D."/>
            <person name="Zhang D."/>
            <person name="Sun W.H."/>
            <person name="Liu D.K."/>
            <person name="Li Y."/>
            <person name="Chen G.Z."/>
            <person name="Liu X.D."/>
            <person name="Liao X.Y."/>
            <person name="Jiang Y.T."/>
            <person name="Yu X."/>
            <person name="Hao Y."/>
            <person name="Huang J."/>
            <person name="Zhao X.W."/>
            <person name="Ke S."/>
            <person name="Chen Y.Y."/>
            <person name="Wu W.L."/>
            <person name="Hsu J.L."/>
            <person name="Lin Y.F."/>
            <person name="Huang M.D."/>
            <person name="Li C.Y."/>
            <person name="Huang L."/>
            <person name="Wang Z.W."/>
            <person name="Zhao X."/>
            <person name="Zhong W.Y."/>
            <person name="Peng D.H."/>
            <person name="Ahmad S."/>
            <person name="Lan S."/>
            <person name="Zhang J.S."/>
            <person name="Tsai W.C."/>
            <person name="Van de Peer Y."/>
            <person name="Liu Z.J."/>
        </authorList>
    </citation>
    <scope>NUCLEOTIDE SEQUENCE</scope>
    <source>
        <strain evidence="1">SCP</strain>
    </source>
</reference>
<sequence>MRSSVRIQLDKSFVQSYNPERQGSSNSWSIMLSCELSKEEEEVFSELLLELSAVKVSSLSDEAIWRPQPRKEPPATLTPTTHADPLASSFTSICDPPTSPLLPHIVDSHNGLAAKIKMNAKRKGACHCPECSCKNTWGSFECTCSGDLLYIKDQDTCIGLLMAAVGAYRVFSHLRYHTEYTE</sequence>
<reference evidence="1" key="2">
    <citation type="submission" date="2023-06" db="EMBL/GenBank/DDBJ databases">
        <authorList>
            <person name="Ma L."/>
            <person name="Liu K.-W."/>
            <person name="Li Z."/>
            <person name="Hsiao Y.-Y."/>
            <person name="Qi Y."/>
            <person name="Fu T."/>
            <person name="Tang G."/>
            <person name="Zhang D."/>
            <person name="Sun W.-H."/>
            <person name="Liu D.-K."/>
            <person name="Li Y."/>
            <person name="Chen G.-Z."/>
            <person name="Liu X.-D."/>
            <person name="Liao X.-Y."/>
            <person name="Jiang Y.-T."/>
            <person name="Yu X."/>
            <person name="Hao Y."/>
            <person name="Huang J."/>
            <person name="Zhao X.-W."/>
            <person name="Ke S."/>
            <person name="Chen Y.-Y."/>
            <person name="Wu W.-L."/>
            <person name="Hsu J.-L."/>
            <person name="Lin Y.-F."/>
            <person name="Huang M.-D."/>
            <person name="Li C.-Y."/>
            <person name="Huang L."/>
            <person name="Wang Z.-W."/>
            <person name="Zhao X."/>
            <person name="Zhong W.-Y."/>
            <person name="Peng D.-H."/>
            <person name="Ahmad S."/>
            <person name="Lan S."/>
            <person name="Zhang J.-S."/>
            <person name="Tsai W.-C."/>
            <person name="Van De Peer Y."/>
            <person name="Liu Z.-J."/>
        </authorList>
    </citation>
    <scope>NUCLEOTIDE SEQUENCE</scope>
    <source>
        <strain evidence="1">SCP</strain>
        <tissue evidence="1">Leaves</tissue>
    </source>
</reference>
<dbReference type="PROSITE" id="PS51257">
    <property type="entry name" value="PROKAR_LIPOPROTEIN"/>
    <property type="match status" value="1"/>
</dbReference>
<dbReference type="Proteomes" id="UP001179952">
    <property type="component" value="Unassembled WGS sequence"/>
</dbReference>
<name>A0AAV9AE68_ACOGR</name>
<accession>A0AAV9AE68</accession>
<evidence type="ECO:0000313" key="2">
    <source>
        <dbReference type="Proteomes" id="UP001179952"/>
    </source>
</evidence>
<protein>
    <submittedName>
        <fullName evidence="1">Vacuolar-sorting receptor 1</fullName>
    </submittedName>
</protein>
<dbReference type="EMBL" id="JAUJYN010000010">
    <property type="protein sequence ID" value="KAK1262296.1"/>
    <property type="molecule type" value="Genomic_DNA"/>
</dbReference>
<gene>
    <name evidence="1" type="ORF">QJS04_geneDACA000887</name>
</gene>
<dbReference type="AlphaFoldDB" id="A0AAV9AE68"/>
<organism evidence="1 2">
    <name type="scientific">Acorus gramineus</name>
    <name type="common">Dwarf sweet flag</name>
    <dbReference type="NCBI Taxonomy" id="55184"/>
    <lineage>
        <taxon>Eukaryota</taxon>
        <taxon>Viridiplantae</taxon>
        <taxon>Streptophyta</taxon>
        <taxon>Embryophyta</taxon>
        <taxon>Tracheophyta</taxon>
        <taxon>Spermatophyta</taxon>
        <taxon>Magnoliopsida</taxon>
        <taxon>Liliopsida</taxon>
        <taxon>Acoraceae</taxon>
        <taxon>Acorus</taxon>
    </lineage>
</organism>
<evidence type="ECO:0000313" key="1">
    <source>
        <dbReference type="EMBL" id="KAK1262296.1"/>
    </source>
</evidence>
<proteinExistence type="predicted"/>
<comment type="caution">
    <text evidence="1">The sequence shown here is derived from an EMBL/GenBank/DDBJ whole genome shotgun (WGS) entry which is preliminary data.</text>
</comment>
<keyword evidence="1" id="KW-0675">Receptor</keyword>